<dbReference type="InterPro" id="IPR011050">
    <property type="entry name" value="Pectin_lyase_fold/virulence"/>
</dbReference>
<dbReference type="InterPro" id="IPR026444">
    <property type="entry name" value="Secre_tail"/>
</dbReference>
<dbReference type="EMBL" id="JAFLQZ010000005">
    <property type="protein sequence ID" value="MBO0358234.1"/>
    <property type="molecule type" value="Genomic_DNA"/>
</dbReference>
<dbReference type="Proteomes" id="UP000664144">
    <property type="component" value="Unassembled WGS sequence"/>
</dbReference>
<organism evidence="4 5">
    <name type="scientific">Hymenobacter telluris</name>
    <dbReference type="NCBI Taxonomy" id="2816474"/>
    <lineage>
        <taxon>Bacteria</taxon>
        <taxon>Pseudomonadati</taxon>
        <taxon>Bacteroidota</taxon>
        <taxon>Cytophagia</taxon>
        <taxon>Cytophagales</taxon>
        <taxon>Hymenobacteraceae</taxon>
        <taxon>Hymenobacter</taxon>
    </lineage>
</organism>
<protein>
    <submittedName>
        <fullName evidence="4">T9SS type A sorting domain-containing protein</fullName>
    </submittedName>
</protein>
<feature type="region of interest" description="Disordered" evidence="1">
    <location>
        <begin position="771"/>
        <end position="790"/>
    </location>
</feature>
<dbReference type="Pfam" id="PF18962">
    <property type="entry name" value="Por_Secre_tail"/>
    <property type="match status" value="1"/>
</dbReference>
<evidence type="ECO:0000259" key="3">
    <source>
        <dbReference type="Pfam" id="PF19081"/>
    </source>
</evidence>
<dbReference type="Gene3D" id="2.160.20.10">
    <property type="entry name" value="Single-stranded right-handed beta-helix, Pectin lyase-like"/>
    <property type="match status" value="2"/>
</dbReference>
<comment type="caution">
    <text evidence="4">The sequence shown here is derived from an EMBL/GenBank/DDBJ whole genome shotgun (WGS) entry which is preliminary data.</text>
</comment>
<dbReference type="SMART" id="SM00710">
    <property type="entry name" value="PbH1"/>
    <property type="match status" value="12"/>
</dbReference>
<evidence type="ECO:0000313" key="4">
    <source>
        <dbReference type="EMBL" id="MBO0358234.1"/>
    </source>
</evidence>
<evidence type="ECO:0000259" key="2">
    <source>
        <dbReference type="Pfam" id="PF18962"/>
    </source>
</evidence>
<proteinExistence type="predicted"/>
<feature type="domain" description="Secretion system C-terminal sorting" evidence="2">
    <location>
        <begin position="2374"/>
        <end position="2442"/>
    </location>
</feature>
<feature type="domain" description="Ig-like" evidence="3">
    <location>
        <begin position="1635"/>
        <end position="1701"/>
    </location>
</feature>
<evidence type="ECO:0000313" key="5">
    <source>
        <dbReference type="Proteomes" id="UP000664144"/>
    </source>
</evidence>
<dbReference type="InterPro" id="IPR044023">
    <property type="entry name" value="Ig_7"/>
</dbReference>
<keyword evidence="5" id="KW-1185">Reference proteome</keyword>
<dbReference type="NCBIfam" id="TIGR04183">
    <property type="entry name" value="Por_Secre_tail"/>
    <property type="match status" value="1"/>
</dbReference>
<accession>A0A939EW18</accession>
<dbReference type="RefSeq" id="WP_206984177.1">
    <property type="nucleotide sequence ID" value="NZ_JAFLQZ010000005.1"/>
</dbReference>
<name>A0A939EW18_9BACT</name>
<dbReference type="SUPFAM" id="SSF51126">
    <property type="entry name" value="Pectin lyase-like"/>
    <property type="match status" value="2"/>
</dbReference>
<reference evidence="4" key="1">
    <citation type="submission" date="2021-03" db="EMBL/GenBank/DDBJ databases">
        <authorList>
            <person name="Kim M.K."/>
        </authorList>
    </citation>
    <scope>NUCLEOTIDE SEQUENCE</scope>
    <source>
        <strain evidence="4">BT186</strain>
    </source>
</reference>
<dbReference type="InterPro" id="IPR012334">
    <property type="entry name" value="Pectin_lyas_fold"/>
</dbReference>
<dbReference type="Pfam" id="PF19081">
    <property type="entry name" value="Ig_7"/>
    <property type="match status" value="1"/>
</dbReference>
<sequence length="2451" mass="243636">MQTALQTAATVPPTLVPPQQTSRWLRRLPVLALLGLLGGTAAQAQVVRTLPGDYPSLAAAITDLNTNGVPAGGVTVNIAAGYTETAANLLLTATGTNANPIVFQKAGTGANPLLTAGVGTSATLDFVLGVAGSDYVTFDGISISESAANTTATTQMEFGYALFRASATDGAQFNVIKNAVVTLNKTNANSIGIYGANSLATATAALTVTAASGINSNNKVFGNVVTNAATGIQFSGSSAAGFLDADNEIGVTAGNTVGNFGSSASAWGVGGSNQISFRISGNTINSTLNYTSATASTPVAASTVTSTLRGIYTPSGTSANIDITNNQVTVASGATTSQLSGIENGAGATAANNTINITGNTVALSYTTATTATVNGIYNSATSATVNMTGNSLSATLSNTGTTSLYYNNTSAAVTNVQNNQITSVNRTGTSGSVYGYYNNASGTGTQTVSNNTFGNVTVAGSSIYYGIYSTTAASETQVRTGNTVSNVVGGTGTIYGLYTTYGSTTSQFNGNTVSNISSGGTIYGLYFANTGFSGYAAYSNTVSGLATTGTSSTIYGIYTSPTTATVYRNKVYDLSGTGTGVTIYGIYTAGGTTVTIHNNLVGDLRAPAATGLNALAGLFLSSGTTINVYFNTVYLNATSTGATFGTSGIYFSGTPTTVDLRNNVVVNKSTAAGTGGYTAALRRAAGTAGTVPTNLGSSSNNNLYYAGAPSATNVIYVEGTTATVTNPQQTIVTYKAFAAPRETVSVTEDVAFLSTTGSNAGFLHVNTTTPTQIEAGGTPISGITTDFDGDTRNTTTPDMGADEGSFTPQDLSGPTIAYTALGNTNSTANRTLTATITDASGIGTGANAPRLYYRKNSGAYSFVNPTSVSGNDYTFTFDFAAIGGVAGFDVVQYYVAAQDNAPAQNVSSVPVGATGNNPPGTAFTGTPNQFFVQGALSGTYYVGAGTSPDPTRTYPTLTAAAAAYNNNNLGGAVTFALLDATYGTNETFPVTFNANADASATNTLTIKPNTGVTASITGSSSAGAVLQFNGTDYVTVDGSANGTTTRNLTLTSANTGSSAVVWVGSLGDAAGATNITLQNLNVVGGSVTSSTAFGIYAAGTTLSATGTGGDNDNLVIQNNAISSAYEAIYARGTSTGLLNGLQITGNQLGGSTATTTVTYRGIDVLAAAAPQISQNRVVGMQTTASISIAAIDLGSNVANAVVSRNYISNLRSTSTSGYGAYGVSISSTTGTTGNEISNNMISDIITDGDGSSTTFNPFGIRLAGGTGTKVYYNSVNLTGAFTTVTTSDLSAALLVTTSSVTGLDLRNNVLANTLTGGAGTKSYALYATVAASFGTINYNDYYVSGGNAVLAYVAADKATLADLRTTTTQDANSVSVNPGFVSAADLHTTSFDLNNVGTPVSVTVDYDGEARSATTPDLGADEFALPQTADLTPTALVGPAASNSCYSPAEPVVVTIRTVGSAAIDFSTAPATVTVVVTPPSGPAQTFTTTLNTGTLASGATQNVTLPGTLDMTAPGTYSFAVTATVTGDATPANDVLTPAPTRTVTAPAAGTLASSTTAICVSGTAALTLTGSANGSIQVQQSTDNVTFTDISGATSATFTTPVLTQTTYFRARTTCNTTVATSNVVTITVSNPQVTGTNTPVAICEGSTATLTATAATGSTIRFFDAATGGTALATGTSFTTPALTASRQYFVEAVASTQEDVGAAAYTSTGQTPQTGGALYFTATTPTTIASVTVYLNAGQAAGTVTIDLRTGSSTSGAIVSGQTTAFAVPAGPTTGVAPYVIPLNYTVPAAGAYTLHLSAASQSGLLRDNAGANLTGYPYTSPGGTISITGPSVAGFYYYFYNWQIGSSCAGTRTPIQVNVTPAPTATLPATAASCGTSAYSLTGTIGGSATTGTYTSTGTGTFSPDATTLNATYTPSAADVTAGSVTITLTAAGPAGTTCAAGTAQTVLTINPATTATFSYAAASYCQGATTNPTPTVTGTAGGSFSSTAGLTLDATTGAINLATSTPGTYTVTYSVSGPCPSSATATVTVTAPATATFSYASSTLCVSGTAATPTITGTTGGTFASTTGLTINATTGAITPATSTPGTYTVTYSVGGNCPASATATVTITTAPVATFSYGSASYCVSGTTPATPVFATGASAGTFSSTAGLSLNASTGTLTPATSTPGTYTVTNTIATAGGCAATTATFTVTITAAPVATFTYANAAYCVGTTGTAAPVLGTGATAGTFTASGTGLVISSAGVINLSTSTAGTYTVTNTIAAAGGCAATTATFAVTINARPAQPTFTPTYNGATTTLTSSSPTGNQWYLGGVAIVGATGPTYVVNSAAQFGSYTVVVTDPATGCSSLPSLPLIVNSSVKPLAGSALSVFPNPTADGNVTVELKGYTKATELNVYNAVGQLVLSTSVSGKSGVQTAPLDMRQLPAGVYILRARTEGGLDVRRITKE</sequence>
<dbReference type="InterPro" id="IPR006626">
    <property type="entry name" value="PbH1"/>
</dbReference>
<gene>
    <name evidence="4" type="ORF">J0X19_09795</name>
</gene>
<evidence type="ECO:0000256" key="1">
    <source>
        <dbReference type="SAM" id="MobiDB-lite"/>
    </source>
</evidence>